<comment type="caution">
    <text evidence="1">The sequence shown here is derived from an EMBL/GenBank/DDBJ whole genome shotgun (WGS) entry which is preliminary data.</text>
</comment>
<sequence length="1303" mass="141364">MLSCDDENPPPQSDPNSVAVVVSPPLPPGDESNLRRPPESGEGAPAAAAATVLPASDPPPPPPHNSSNNNFFSIREYVFRSRSKDIFANWPFSQKNLQRCLQHGVTEVLPPFQHLNAARCRSFEIAKLENRSVIAEDCVANFKSEPSGSKLKKVPSLKGSDHAAELDVCGAAPREQLSTVRSSAQADVPLVAPWVSRVSTEQVTTKEAIPPPACLKSGSLAQSAGKKCRFIVKFGTKYERSLGDDTVSNCTGVSENMGSKVCPVCKTFSSSSNTTLNAHIDQCLSPESPPKRLSMRHRIKPRKTRLMVEIYETARRCTVEDLNQRNGLNWANPSSLPSPNADVSSDEERRPSTPTARAGNAGDAGAVYIDSSGTKLRILSKFVDYQPKPGSAKDVQLKKSLQGKKGTGIFKKKMKKLHRQKHYKKLKLASKGKTLRSQKANESQKKPHGTQSREGYQGHLQSSLGLLQHDLSGTLKQWSSSKRTGPKKKIAAKEGENPQIPIRSCSPNLLNTSEDSDYSQSSESEKEQSWPVFRHTREQEQPMICETSLAWSDVTPDSVVNWGYPPVKRKLLPEEDHLQEVDVSDVKKNIGHGRSQVQQKGIDTGSTRWRQLRPRPSSTKVLRFSKLRKRVLYPCESYDNSSNISAGRTNFCLKSPQLPLTGGSRQMSEDPVQDRSIEEGPDFELSSGESSERETAGLREVAETSDPHGEVQYSKSTSNDVGNTEPSADVLEDCTWGLSKYYEPSHLDLGDCSQTQPSSRQFLGISEDSLCGVEDDFPRAYEACEDVSMENANGKNDEVDGAGRSSSFLEIDPIPIPGPPGSFLPSPGAVGSDDFQGNSSLTTSQAQSSHDQEDLVDGDASDSPISATSTISNSTEANTRMDYSAELVSGGRPLLPEDTQAAISSIGIDVFPIRLDPSAAMPTSCSALGDAISRANNVSVRKGPPLTGNVNEPCCCQKKERAVFQGIVLDNRELEQPGPRTSPPVAVPRMAWQTNQIPSGGYRSDERYEGAIPKPAKPLEILPSMRFGEFPSSSGRADCDFQSPSGSNPVLRLMGKDLIVVNKEDNSGIPDRNQSSAPSPSKSSEPVVVSGIPHESIQNRDYPYNDLDYPPARSIFTDSSSGYPGITMPVMVQAPKQVPIRAFTSPEVPGHFTVSMGTKYGGGLNSSRQFDAGKAKPVGASKHLVPKATPLINPSKASGKESEFTSFAVSSTSLPQDAFILPRTLPNTPGGTSALPAVYQTREPTPLQDPVVELARSYPKGAFFINGKPGNNADFQRAPPFMVSPPNLLGYQGSRYVFYRSYS</sequence>
<evidence type="ECO:0000313" key="1">
    <source>
        <dbReference type="EMBL" id="KAI4321747.1"/>
    </source>
</evidence>
<protein>
    <submittedName>
        <fullName evidence="1">Uncharacterized protein</fullName>
    </submittedName>
</protein>
<evidence type="ECO:0000313" key="2">
    <source>
        <dbReference type="Proteomes" id="UP001057402"/>
    </source>
</evidence>
<reference evidence="2" key="1">
    <citation type="journal article" date="2023" name="Front. Plant Sci.">
        <title>Chromosomal-level genome assembly of Melastoma candidum provides insights into trichome evolution.</title>
        <authorList>
            <person name="Zhong Y."/>
            <person name="Wu W."/>
            <person name="Sun C."/>
            <person name="Zou P."/>
            <person name="Liu Y."/>
            <person name="Dai S."/>
            <person name="Zhou R."/>
        </authorList>
    </citation>
    <scope>NUCLEOTIDE SEQUENCE [LARGE SCALE GENOMIC DNA]</scope>
</reference>
<gene>
    <name evidence="1" type="ORF">MLD38_035094</name>
</gene>
<proteinExistence type="predicted"/>
<dbReference type="EMBL" id="CM042889">
    <property type="protein sequence ID" value="KAI4321747.1"/>
    <property type="molecule type" value="Genomic_DNA"/>
</dbReference>
<organism evidence="1 2">
    <name type="scientific">Melastoma candidum</name>
    <dbReference type="NCBI Taxonomy" id="119954"/>
    <lineage>
        <taxon>Eukaryota</taxon>
        <taxon>Viridiplantae</taxon>
        <taxon>Streptophyta</taxon>
        <taxon>Embryophyta</taxon>
        <taxon>Tracheophyta</taxon>
        <taxon>Spermatophyta</taxon>
        <taxon>Magnoliopsida</taxon>
        <taxon>eudicotyledons</taxon>
        <taxon>Gunneridae</taxon>
        <taxon>Pentapetalae</taxon>
        <taxon>rosids</taxon>
        <taxon>malvids</taxon>
        <taxon>Myrtales</taxon>
        <taxon>Melastomataceae</taxon>
        <taxon>Melastomatoideae</taxon>
        <taxon>Melastomateae</taxon>
        <taxon>Melastoma</taxon>
    </lineage>
</organism>
<name>A0ACB9MBZ5_9MYRT</name>
<keyword evidence="2" id="KW-1185">Reference proteome</keyword>
<dbReference type="Proteomes" id="UP001057402">
    <property type="component" value="Chromosome 10"/>
</dbReference>
<accession>A0ACB9MBZ5</accession>